<evidence type="ECO:0000256" key="1">
    <source>
        <dbReference type="SAM" id="MobiDB-lite"/>
    </source>
</evidence>
<organism evidence="2 3">
    <name type="scientific">Scylla paramamosain</name>
    <name type="common">Mud crab</name>
    <dbReference type="NCBI Taxonomy" id="85552"/>
    <lineage>
        <taxon>Eukaryota</taxon>
        <taxon>Metazoa</taxon>
        <taxon>Ecdysozoa</taxon>
        <taxon>Arthropoda</taxon>
        <taxon>Crustacea</taxon>
        <taxon>Multicrustacea</taxon>
        <taxon>Malacostraca</taxon>
        <taxon>Eumalacostraca</taxon>
        <taxon>Eucarida</taxon>
        <taxon>Decapoda</taxon>
        <taxon>Pleocyemata</taxon>
        <taxon>Brachyura</taxon>
        <taxon>Eubrachyura</taxon>
        <taxon>Portunoidea</taxon>
        <taxon>Portunidae</taxon>
        <taxon>Portuninae</taxon>
        <taxon>Scylla</taxon>
    </lineage>
</organism>
<dbReference type="AlphaFoldDB" id="A0AAW0TST3"/>
<feature type="region of interest" description="Disordered" evidence="1">
    <location>
        <begin position="67"/>
        <end position="110"/>
    </location>
</feature>
<feature type="compositionally biased region" description="Pro residues" evidence="1">
    <location>
        <begin position="86"/>
        <end position="96"/>
    </location>
</feature>
<dbReference type="EMBL" id="JARAKH010000025">
    <property type="protein sequence ID" value="KAK8390627.1"/>
    <property type="molecule type" value="Genomic_DNA"/>
</dbReference>
<accession>A0AAW0TST3</accession>
<proteinExistence type="predicted"/>
<name>A0AAW0TST3_SCYPA</name>
<feature type="compositionally biased region" description="Low complexity" evidence="1">
    <location>
        <begin position="70"/>
        <end position="85"/>
    </location>
</feature>
<keyword evidence="3" id="KW-1185">Reference proteome</keyword>
<evidence type="ECO:0000313" key="3">
    <source>
        <dbReference type="Proteomes" id="UP001487740"/>
    </source>
</evidence>
<evidence type="ECO:0000313" key="2">
    <source>
        <dbReference type="EMBL" id="KAK8390627.1"/>
    </source>
</evidence>
<dbReference type="Proteomes" id="UP001487740">
    <property type="component" value="Unassembled WGS sequence"/>
</dbReference>
<gene>
    <name evidence="2" type="ORF">O3P69_010371</name>
</gene>
<sequence length="110" mass="12067">MVHRDVVFPDRGHEHGGIICKNRSPWRWQAGSQHVGVQCSRTDKTFAYKFSTYTSEMASSQALPLAGKTEVPVGGPHPGEGSCPHSLPPSLQPSPPWNERQGLGRNHSQI</sequence>
<reference evidence="2 3" key="1">
    <citation type="submission" date="2023-03" db="EMBL/GenBank/DDBJ databases">
        <title>High-quality genome of Scylla paramamosain provides insights in environmental adaptation.</title>
        <authorList>
            <person name="Zhang L."/>
        </authorList>
    </citation>
    <scope>NUCLEOTIDE SEQUENCE [LARGE SCALE GENOMIC DNA]</scope>
    <source>
        <strain evidence="2">LZ_2023a</strain>
        <tissue evidence="2">Muscle</tissue>
    </source>
</reference>
<comment type="caution">
    <text evidence="2">The sequence shown here is derived from an EMBL/GenBank/DDBJ whole genome shotgun (WGS) entry which is preliminary data.</text>
</comment>
<protein>
    <submittedName>
        <fullName evidence="2">Uncharacterized protein</fullName>
    </submittedName>
</protein>